<evidence type="ECO:0000313" key="2">
    <source>
        <dbReference type="Proteomes" id="UP000588071"/>
    </source>
</evidence>
<gene>
    <name evidence="1" type="ORF">HF857_08850</name>
</gene>
<reference evidence="1 2" key="1">
    <citation type="submission" date="2020-04" db="EMBL/GenBank/DDBJ databases">
        <authorList>
            <person name="Hitch T.C.A."/>
            <person name="Wylensek D."/>
            <person name="Clavel T."/>
        </authorList>
    </citation>
    <scope>NUCLEOTIDE SEQUENCE [LARGE SCALE GENOMIC DNA]</scope>
    <source>
        <strain evidence="1 2">WCA-380-WT-3C</strain>
    </source>
</reference>
<evidence type="ECO:0000313" key="1">
    <source>
        <dbReference type="EMBL" id="NME50321.1"/>
    </source>
</evidence>
<organism evidence="1 2">
    <name type="scientific">Enterococcus cecorum</name>
    <dbReference type="NCBI Taxonomy" id="44008"/>
    <lineage>
        <taxon>Bacteria</taxon>
        <taxon>Bacillati</taxon>
        <taxon>Bacillota</taxon>
        <taxon>Bacilli</taxon>
        <taxon>Lactobacillales</taxon>
        <taxon>Enterococcaceae</taxon>
        <taxon>Enterococcus</taxon>
    </lineage>
</organism>
<dbReference type="Proteomes" id="UP000588071">
    <property type="component" value="Unassembled WGS sequence"/>
</dbReference>
<dbReference type="AlphaFoldDB" id="A0A7X9NP00"/>
<accession>A0A7X9NP00</accession>
<dbReference type="RefSeq" id="WP_168931443.1">
    <property type="nucleotide sequence ID" value="NZ_JABAFV010000015.1"/>
</dbReference>
<name>A0A7X9NP00_9ENTE</name>
<comment type="caution">
    <text evidence="1">The sequence shown here is derived from an EMBL/GenBank/DDBJ whole genome shotgun (WGS) entry which is preliminary data.</text>
</comment>
<dbReference type="EMBL" id="JABAFV010000015">
    <property type="protein sequence ID" value="NME50321.1"/>
    <property type="molecule type" value="Genomic_DNA"/>
</dbReference>
<sequence length="86" mass="10035">MQLRITPLSTIERLEQVTEETNDRVRNIERLLDIAIFEVQGIQLENEKARQERDNIVAFLNGAMAMAIQIKEITDKYLETALFKDE</sequence>
<protein>
    <submittedName>
        <fullName evidence="1">Uncharacterized protein</fullName>
    </submittedName>
</protein>
<proteinExistence type="predicted"/>